<dbReference type="STRING" id="5762.D2W4P2"/>
<reference evidence="2 3" key="1">
    <citation type="journal article" date="2010" name="Cell">
        <title>The genome of Naegleria gruberi illuminates early eukaryotic versatility.</title>
        <authorList>
            <person name="Fritz-Laylin L.K."/>
            <person name="Prochnik S.E."/>
            <person name="Ginger M.L."/>
            <person name="Dacks J.B."/>
            <person name="Carpenter M.L."/>
            <person name="Field M.C."/>
            <person name="Kuo A."/>
            <person name="Paredez A."/>
            <person name="Chapman J."/>
            <person name="Pham J."/>
            <person name="Shu S."/>
            <person name="Neupane R."/>
            <person name="Cipriano M."/>
            <person name="Mancuso J."/>
            <person name="Tu H."/>
            <person name="Salamov A."/>
            <person name="Lindquist E."/>
            <person name="Shapiro H."/>
            <person name="Lucas S."/>
            <person name="Grigoriev I.V."/>
            <person name="Cande W.Z."/>
            <person name="Fulton C."/>
            <person name="Rokhsar D.S."/>
            <person name="Dawson S.C."/>
        </authorList>
    </citation>
    <scope>NUCLEOTIDE SEQUENCE [LARGE SCALE GENOMIC DNA]</scope>
    <source>
        <strain evidence="2 3">NEG-M</strain>
    </source>
</reference>
<protein>
    <submittedName>
        <fullName evidence="2">Predicted protein</fullName>
    </submittedName>
</protein>
<comment type="similarity">
    <text evidence="1">Belongs to the sel-1 family.</text>
</comment>
<evidence type="ECO:0000313" key="2">
    <source>
        <dbReference type="EMBL" id="EFC35961.1"/>
    </source>
</evidence>
<accession>D2W4P2</accession>
<dbReference type="OrthoDB" id="10266786at2759"/>
<gene>
    <name evidence="2" type="ORF">NAEGRDRAFT_76377</name>
</gene>
<dbReference type="Gene3D" id="1.25.40.10">
    <property type="entry name" value="Tetratricopeptide repeat domain"/>
    <property type="match status" value="1"/>
</dbReference>
<dbReference type="RefSeq" id="XP_002668705.1">
    <property type="nucleotide sequence ID" value="XM_002668659.1"/>
</dbReference>
<dbReference type="VEuPathDB" id="AmoebaDB:NAEGRDRAFT_76377"/>
<organism evidence="3">
    <name type="scientific">Naegleria gruberi</name>
    <name type="common">Amoeba</name>
    <dbReference type="NCBI Taxonomy" id="5762"/>
    <lineage>
        <taxon>Eukaryota</taxon>
        <taxon>Discoba</taxon>
        <taxon>Heterolobosea</taxon>
        <taxon>Tetramitia</taxon>
        <taxon>Eutetramitia</taxon>
        <taxon>Vahlkampfiidae</taxon>
        <taxon>Naegleria</taxon>
    </lineage>
</organism>
<name>D2W4P2_NAEGR</name>
<dbReference type="InterPro" id="IPR011990">
    <property type="entry name" value="TPR-like_helical_dom_sf"/>
</dbReference>
<dbReference type="InterPro" id="IPR006597">
    <property type="entry name" value="Sel1-like"/>
</dbReference>
<evidence type="ECO:0000313" key="3">
    <source>
        <dbReference type="Proteomes" id="UP000006671"/>
    </source>
</evidence>
<dbReference type="GeneID" id="8860807"/>
<dbReference type="PANTHER" id="PTHR11102:SF160">
    <property type="entry name" value="ERAD-ASSOCIATED E3 UBIQUITIN-PROTEIN LIGASE COMPONENT HRD3"/>
    <property type="match status" value="1"/>
</dbReference>
<dbReference type="EMBL" id="GG738972">
    <property type="protein sequence ID" value="EFC35961.1"/>
    <property type="molecule type" value="Genomic_DNA"/>
</dbReference>
<proteinExistence type="inferred from homology"/>
<dbReference type="eggNOG" id="KOG1550">
    <property type="taxonomic scope" value="Eukaryota"/>
</dbReference>
<dbReference type="Pfam" id="PF08238">
    <property type="entry name" value="Sel1"/>
    <property type="match status" value="3"/>
</dbReference>
<dbReference type="SMART" id="SM00671">
    <property type="entry name" value="SEL1"/>
    <property type="match status" value="2"/>
</dbReference>
<dbReference type="AlphaFoldDB" id="D2W4P2"/>
<dbReference type="Proteomes" id="UP000006671">
    <property type="component" value="Unassembled WGS sequence"/>
</dbReference>
<dbReference type="PANTHER" id="PTHR11102">
    <property type="entry name" value="SEL-1-LIKE PROTEIN"/>
    <property type="match status" value="1"/>
</dbReference>
<dbReference type="InterPro" id="IPR050767">
    <property type="entry name" value="Sel1_AlgK"/>
</dbReference>
<keyword evidence="3" id="KW-1185">Reference proteome</keyword>
<dbReference type="InParanoid" id="D2W4P2"/>
<sequence length="167" mass="19304">MAMEWLLKSVDQNNNTNALFNIGYMFETGLGREQNYSEALEWYEMAAEQGDPEAQFTVGLFYEFGKGVEKDEEQAREWYWKAARCGHADAQKKIELLNKSTQQYYQYNTFNNRIIYSSSVISNNDSCHRSVSPLFMEITLIASVMNDMVRITNKSTALVFLALLFLL</sequence>
<dbReference type="SUPFAM" id="SSF81901">
    <property type="entry name" value="HCP-like"/>
    <property type="match status" value="1"/>
</dbReference>
<evidence type="ECO:0000256" key="1">
    <source>
        <dbReference type="ARBA" id="ARBA00038101"/>
    </source>
</evidence>
<dbReference type="KEGG" id="ngr:NAEGRDRAFT_76377"/>